<dbReference type="CDD" id="cd03228">
    <property type="entry name" value="ABCC_MRP_Like"/>
    <property type="match status" value="1"/>
</dbReference>
<dbReference type="PROSITE" id="PS50929">
    <property type="entry name" value="ABC_TM1F"/>
    <property type="match status" value="1"/>
</dbReference>
<dbReference type="Proteomes" id="UP000644699">
    <property type="component" value="Unassembled WGS sequence"/>
</dbReference>
<feature type="transmembrane region" description="Helical" evidence="10">
    <location>
        <begin position="62"/>
        <end position="79"/>
    </location>
</feature>
<dbReference type="InterPro" id="IPR039421">
    <property type="entry name" value="Type_1_exporter"/>
</dbReference>
<dbReference type="InterPro" id="IPR027417">
    <property type="entry name" value="P-loop_NTPase"/>
</dbReference>
<keyword evidence="7 13" id="KW-0067">ATP-binding</keyword>
<name>A0A917A0G5_9HYPH</name>
<comment type="caution">
    <text evidence="13">The sequence shown here is derived from an EMBL/GenBank/DDBJ whole genome shotgun (WGS) entry which is preliminary data.</text>
</comment>
<evidence type="ECO:0000256" key="10">
    <source>
        <dbReference type="SAM" id="Phobius"/>
    </source>
</evidence>
<evidence type="ECO:0000256" key="8">
    <source>
        <dbReference type="ARBA" id="ARBA00022989"/>
    </source>
</evidence>
<evidence type="ECO:0000313" key="14">
    <source>
        <dbReference type="Proteomes" id="UP000644699"/>
    </source>
</evidence>
<dbReference type="GO" id="GO:0015421">
    <property type="term" value="F:ABC-type oligopeptide transporter activity"/>
    <property type="evidence" value="ECO:0007669"/>
    <property type="project" value="TreeGrafter"/>
</dbReference>
<keyword evidence="8 10" id="KW-1133">Transmembrane helix</keyword>
<keyword evidence="5 10" id="KW-0812">Transmembrane</keyword>
<dbReference type="Pfam" id="PF00664">
    <property type="entry name" value="ABC_membrane"/>
    <property type="match status" value="1"/>
</dbReference>
<keyword evidence="6" id="KW-0547">Nucleotide-binding</keyword>
<dbReference type="SUPFAM" id="SSF90123">
    <property type="entry name" value="ABC transporter transmembrane region"/>
    <property type="match status" value="1"/>
</dbReference>
<keyword evidence="14" id="KW-1185">Reference proteome</keyword>
<dbReference type="PANTHER" id="PTHR43394:SF1">
    <property type="entry name" value="ATP-BINDING CASSETTE SUB-FAMILY B MEMBER 10, MITOCHONDRIAL"/>
    <property type="match status" value="1"/>
</dbReference>
<evidence type="ECO:0000256" key="6">
    <source>
        <dbReference type="ARBA" id="ARBA00022741"/>
    </source>
</evidence>
<evidence type="ECO:0000256" key="1">
    <source>
        <dbReference type="ARBA" id="ARBA00004651"/>
    </source>
</evidence>
<sequence>MPAERAEDAPVRLLVRAFAPAWRDMTGFALLLLAVWACELVLPLLLGRTVDAAVAKTGLPRLAEYGAVMLGVIVTLYWTHRLYLRREAELVAAATFRLRHILYARLIAQPLAFFQKAKGGEIGHRIMNDAEVLDKHAIYLIADVPFAAMTVLGVLAVMAVTHLWLAGTVLAVLLAATLSSQAIGRPLAGLEKTANAAHARLGGRLQQLLGGMRTVKAFGREQREIAGLDAAARDLQQAEIEAGRIGARLEPALEIIHLLGLVIVVWLGAYLVSRDELTPGQLVAFVAYMELLSEPFALAGRYYRQFQQCRGTMRRISDLLATLPPLAPRRGGARDGPLSVELSNVSFSYPGAGRPALRDVSIEARPGEVVALVGPNGAGKSTLLDLLAGFAAPEAGTILAGDLPLGAWDEAALRGAVSVMSQDVFLFHASLAENIRYGAPEAGEAEIAAAAAQAGLDPLLARLPEGLAAIVGDRGAKLSGGERQRVALARLLLAPGRIVLLDEPTSAVDGAALDDVNRAIAELGPSRTIVVVAHRAETVALADRVVILGEGAVIASGPRAELVAHPLFRRLFETERAARKGPARRAGTGTEGE</sequence>
<accession>A0A917A0G5</accession>
<evidence type="ECO:0000256" key="9">
    <source>
        <dbReference type="ARBA" id="ARBA00023136"/>
    </source>
</evidence>
<proteinExistence type="inferred from homology"/>
<feature type="domain" description="ABC transmembrane type-1" evidence="12">
    <location>
        <begin position="29"/>
        <end position="308"/>
    </location>
</feature>
<evidence type="ECO:0000256" key="3">
    <source>
        <dbReference type="ARBA" id="ARBA00022448"/>
    </source>
</evidence>
<dbReference type="SMART" id="SM00382">
    <property type="entry name" value="AAA"/>
    <property type="match status" value="1"/>
</dbReference>
<reference evidence="13" key="2">
    <citation type="submission" date="2020-09" db="EMBL/GenBank/DDBJ databases">
        <authorList>
            <person name="Sun Q."/>
            <person name="Zhou Y."/>
        </authorList>
    </citation>
    <scope>NUCLEOTIDE SEQUENCE</scope>
    <source>
        <strain evidence="13">CGMCC 1.15367</strain>
    </source>
</reference>
<evidence type="ECO:0000256" key="7">
    <source>
        <dbReference type="ARBA" id="ARBA00022840"/>
    </source>
</evidence>
<dbReference type="PROSITE" id="PS00211">
    <property type="entry name" value="ABC_TRANSPORTER_1"/>
    <property type="match status" value="1"/>
</dbReference>
<feature type="transmembrane region" description="Helical" evidence="10">
    <location>
        <begin position="137"/>
        <end position="157"/>
    </location>
</feature>
<dbReference type="GO" id="GO:0005524">
    <property type="term" value="F:ATP binding"/>
    <property type="evidence" value="ECO:0007669"/>
    <property type="project" value="UniProtKB-KW"/>
</dbReference>
<dbReference type="PROSITE" id="PS50893">
    <property type="entry name" value="ABC_TRANSPORTER_2"/>
    <property type="match status" value="1"/>
</dbReference>
<dbReference type="Pfam" id="PF00005">
    <property type="entry name" value="ABC_tran"/>
    <property type="match status" value="1"/>
</dbReference>
<dbReference type="EMBL" id="BMIQ01000009">
    <property type="protein sequence ID" value="GGE21190.1"/>
    <property type="molecule type" value="Genomic_DNA"/>
</dbReference>
<dbReference type="GO" id="GO:0005886">
    <property type="term" value="C:plasma membrane"/>
    <property type="evidence" value="ECO:0007669"/>
    <property type="project" value="UniProtKB-SubCell"/>
</dbReference>
<feature type="domain" description="ABC transporter" evidence="11">
    <location>
        <begin position="340"/>
        <end position="575"/>
    </location>
</feature>
<dbReference type="CDD" id="cd07346">
    <property type="entry name" value="ABC_6TM_exporters"/>
    <property type="match status" value="1"/>
</dbReference>
<dbReference type="SUPFAM" id="SSF52540">
    <property type="entry name" value="P-loop containing nucleoside triphosphate hydrolases"/>
    <property type="match status" value="1"/>
</dbReference>
<evidence type="ECO:0000259" key="11">
    <source>
        <dbReference type="PROSITE" id="PS50893"/>
    </source>
</evidence>
<dbReference type="InterPro" id="IPR003439">
    <property type="entry name" value="ABC_transporter-like_ATP-bd"/>
</dbReference>
<evidence type="ECO:0000256" key="4">
    <source>
        <dbReference type="ARBA" id="ARBA00022475"/>
    </source>
</evidence>
<dbReference type="PANTHER" id="PTHR43394">
    <property type="entry name" value="ATP-DEPENDENT PERMEASE MDL1, MITOCHONDRIAL"/>
    <property type="match status" value="1"/>
</dbReference>
<dbReference type="Gene3D" id="1.20.1560.10">
    <property type="entry name" value="ABC transporter type 1, transmembrane domain"/>
    <property type="match status" value="1"/>
</dbReference>
<reference evidence="13" key="1">
    <citation type="journal article" date="2014" name="Int. J. Syst. Evol. Microbiol.">
        <title>Complete genome sequence of Corynebacterium casei LMG S-19264T (=DSM 44701T), isolated from a smear-ripened cheese.</title>
        <authorList>
            <consortium name="US DOE Joint Genome Institute (JGI-PGF)"/>
            <person name="Walter F."/>
            <person name="Albersmeier A."/>
            <person name="Kalinowski J."/>
            <person name="Ruckert C."/>
        </authorList>
    </citation>
    <scope>NUCLEOTIDE SEQUENCE</scope>
    <source>
        <strain evidence="13">CGMCC 1.15367</strain>
    </source>
</reference>
<comment type="similarity">
    <text evidence="2">Belongs to the ABC transporter superfamily.</text>
</comment>
<dbReference type="InterPro" id="IPR011527">
    <property type="entry name" value="ABC1_TM_dom"/>
</dbReference>
<dbReference type="InterPro" id="IPR017871">
    <property type="entry name" value="ABC_transporter-like_CS"/>
</dbReference>
<protein>
    <submittedName>
        <fullName evidence="13">ABC transporter ATP-binding protein</fullName>
    </submittedName>
</protein>
<keyword evidence="4" id="KW-1003">Cell membrane</keyword>
<dbReference type="InterPro" id="IPR003593">
    <property type="entry name" value="AAA+_ATPase"/>
</dbReference>
<evidence type="ECO:0000259" key="12">
    <source>
        <dbReference type="PROSITE" id="PS50929"/>
    </source>
</evidence>
<keyword evidence="9 10" id="KW-0472">Membrane</keyword>
<dbReference type="Gene3D" id="3.40.50.300">
    <property type="entry name" value="P-loop containing nucleotide triphosphate hydrolases"/>
    <property type="match status" value="1"/>
</dbReference>
<comment type="subcellular location">
    <subcellularLocation>
        <location evidence="1">Cell membrane</location>
        <topology evidence="1">Multi-pass membrane protein</topology>
    </subcellularLocation>
</comment>
<gene>
    <name evidence="13" type="ORF">GCM10011390_45600</name>
</gene>
<dbReference type="GO" id="GO:0016887">
    <property type="term" value="F:ATP hydrolysis activity"/>
    <property type="evidence" value="ECO:0007669"/>
    <property type="project" value="InterPro"/>
</dbReference>
<dbReference type="AlphaFoldDB" id="A0A917A0G5"/>
<dbReference type="FunFam" id="3.40.50.300:FF:000299">
    <property type="entry name" value="ABC transporter ATP-binding protein/permease"/>
    <property type="match status" value="1"/>
</dbReference>
<evidence type="ECO:0000256" key="2">
    <source>
        <dbReference type="ARBA" id="ARBA00005417"/>
    </source>
</evidence>
<organism evidence="13 14">
    <name type="scientific">Aureimonas endophytica</name>
    <dbReference type="NCBI Taxonomy" id="2027858"/>
    <lineage>
        <taxon>Bacteria</taxon>
        <taxon>Pseudomonadati</taxon>
        <taxon>Pseudomonadota</taxon>
        <taxon>Alphaproteobacteria</taxon>
        <taxon>Hyphomicrobiales</taxon>
        <taxon>Aurantimonadaceae</taxon>
        <taxon>Aureimonas</taxon>
    </lineage>
</organism>
<evidence type="ECO:0000256" key="5">
    <source>
        <dbReference type="ARBA" id="ARBA00022692"/>
    </source>
</evidence>
<feature type="transmembrane region" description="Helical" evidence="10">
    <location>
        <begin position="21"/>
        <end position="42"/>
    </location>
</feature>
<evidence type="ECO:0000313" key="13">
    <source>
        <dbReference type="EMBL" id="GGE21190.1"/>
    </source>
</evidence>
<dbReference type="InterPro" id="IPR036640">
    <property type="entry name" value="ABC1_TM_sf"/>
</dbReference>
<keyword evidence="3" id="KW-0813">Transport</keyword>